<keyword evidence="1" id="KW-0472">Membrane</keyword>
<dbReference type="RefSeq" id="WP_009450326.1">
    <property type="nucleotide sequence ID" value="NZ_AMSI01000006.1"/>
</dbReference>
<protein>
    <submittedName>
        <fullName evidence="2">Peptidase membrane zinc metallopeptidase</fullName>
    </submittedName>
</protein>
<dbReference type="PANTHER" id="PTHR36434">
    <property type="entry name" value="MEMBRANE PROTEASE YUGP-RELATED"/>
    <property type="match status" value="1"/>
</dbReference>
<proteinExistence type="predicted"/>
<dbReference type="PATRIC" id="fig|1231190.3.peg.2083"/>
<feature type="transmembrane region" description="Helical" evidence="1">
    <location>
        <begin position="199"/>
        <end position="219"/>
    </location>
</feature>
<dbReference type="OrthoDB" id="9805386at2"/>
<dbReference type="InterPro" id="IPR007395">
    <property type="entry name" value="Zn_peptidase_2"/>
</dbReference>
<reference evidence="2 3" key="1">
    <citation type="journal article" date="2012" name="J. Bacteriol.">
        <title>Genome Sequence of Nitratireductor indicus Type Strain C115.</title>
        <authorList>
            <person name="Lai Q."/>
            <person name="Li G."/>
            <person name="Yu Z."/>
            <person name="Shao Z."/>
        </authorList>
    </citation>
    <scope>NUCLEOTIDE SEQUENCE [LARGE SCALE GENOMIC DNA]</scope>
    <source>
        <strain evidence="2 3">C115</strain>
    </source>
</reference>
<keyword evidence="3" id="KW-1185">Reference proteome</keyword>
<dbReference type="Pfam" id="PF04298">
    <property type="entry name" value="Zn_peptidase_2"/>
    <property type="match status" value="1"/>
</dbReference>
<dbReference type="PANTHER" id="PTHR36434:SF1">
    <property type="entry name" value="MEMBRANE PROTEASE YUGP-RELATED"/>
    <property type="match status" value="1"/>
</dbReference>
<keyword evidence="1" id="KW-1133">Transmembrane helix</keyword>
<feature type="transmembrane region" description="Helical" evidence="1">
    <location>
        <begin position="146"/>
        <end position="167"/>
    </location>
</feature>
<comment type="caution">
    <text evidence="2">The sequence shown here is derived from an EMBL/GenBank/DDBJ whole genome shotgun (WGS) entry which is preliminary data.</text>
</comment>
<evidence type="ECO:0000313" key="3">
    <source>
        <dbReference type="Proteomes" id="UP000007374"/>
    </source>
</evidence>
<evidence type="ECO:0000256" key="1">
    <source>
        <dbReference type="SAM" id="Phobius"/>
    </source>
</evidence>
<dbReference type="STRING" id="721133.SAMN05216176_10623"/>
<gene>
    <name evidence="2" type="ORF">NA8A_09953</name>
</gene>
<accession>K2P4S5</accession>
<organism evidence="2 3">
    <name type="scientific">Nitratireductor indicus C115</name>
    <dbReference type="NCBI Taxonomy" id="1231190"/>
    <lineage>
        <taxon>Bacteria</taxon>
        <taxon>Pseudomonadati</taxon>
        <taxon>Pseudomonadota</taxon>
        <taxon>Alphaproteobacteria</taxon>
        <taxon>Hyphomicrobiales</taxon>
        <taxon>Phyllobacteriaceae</taxon>
        <taxon>Nitratireductor</taxon>
    </lineage>
</organism>
<keyword evidence="1" id="KW-0812">Transmembrane</keyword>
<dbReference type="Proteomes" id="UP000007374">
    <property type="component" value="Unassembled WGS sequence"/>
</dbReference>
<dbReference type="eggNOG" id="COG2738">
    <property type="taxonomic scope" value="Bacteria"/>
</dbReference>
<sequence>MLIALAAILLLGAILLPQVWVRHVFARHAHERADIPGTGGELARHLIERFKLDGVSVEQTEQGDHYDPAEKAVRLSSDNYAGRSLTAVAVAAHEVSHALQDAYGERSFRVWQQLASLARVTDRMAGVFFIAAPFLAILARTPLALVALIGAGIALLSVRVIVTLVSLPLEFDASFSKALPILRQGSYVADNDMPAVRSILRAAAFTYLAASLMSLVNLARWVRMLR</sequence>
<evidence type="ECO:0000313" key="2">
    <source>
        <dbReference type="EMBL" id="EKF42376.1"/>
    </source>
</evidence>
<dbReference type="AlphaFoldDB" id="K2P4S5"/>
<dbReference type="EMBL" id="AMSI01000006">
    <property type="protein sequence ID" value="EKF42376.1"/>
    <property type="molecule type" value="Genomic_DNA"/>
</dbReference>
<name>K2P4S5_9HYPH</name>